<dbReference type="Gene3D" id="1.20.1560.10">
    <property type="entry name" value="ABC transporter type 1, transmembrane domain"/>
    <property type="match status" value="1"/>
</dbReference>
<dbReference type="Gene3D" id="3.40.50.300">
    <property type="entry name" value="P-loop containing nucleotide triphosphate hydrolases"/>
    <property type="match status" value="1"/>
</dbReference>
<dbReference type="Pfam" id="PF00664">
    <property type="entry name" value="ABC_membrane"/>
    <property type="match status" value="1"/>
</dbReference>
<dbReference type="SUPFAM" id="SSF52540">
    <property type="entry name" value="P-loop containing nucleoside triphosphate hydrolases"/>
    <property type="match status" value="1"/>
</dbReference>
<accession>A0A927MK88</accession>
<feature type="transmembrane region" description="Helical" evidence="9">
    <location>
        <begin position="18"/>
        <end position="43"/>
    </location>
</feature>
<dbReference type="InterPro" id="IPR014223">
    <property type="entry name" value="ABC_CydC/D"/>
</dbReference>
<dbReference type="InterPro" id="IPR027417">
    <property type="entry name" value="P-loop_NTPase"/>
</dbReference>
<evidence type="ECO:0000256" key="4">
    <source>
        <dbReference type="ARBA" id="ARBA00022692"/>
    </source>
</evidence>
<dbReference type="SMART" id="SM00382">
    <property type="entry name" value="AAA"/>
    <property type="match status" value="1"/>
</dbReference>
<feature type="transmembrane region" description="Helical" evidence="9">
    <location>
        <begin position="247"/>
        <end position="268"/>
    </location>
</feature>
<comment type="subcellular location">
    <subcellularLocation>
        <location evidence="1">Cell membrane</location>
        <topology evidence="1">Multi-pass membrane protein</topology>
    </subcellularLocation>
</comment>
<dbReference type="InterPro" id="IPR003439">
    <property type="entry name" value="ABC_transporter-like_ATP-bd"/>
</dbReference>
<protein>
    <submittedName>
        <fullName evidence="12">ATP-binding cassette subfamily C protein CydC</fullName>
    </submittedName>
</protein>
<evidence type="ECO:0000256" key="8">
    <source>
        <dbReference type="ARBA" id="ARBA00023136"/>
    </source>
</evidence>
<keyword evidence="8 9" id="KW-0472">Membrane</keyword>
<evidence type="ECO:0000256" key="6">
    <source>
        <dbReference type="ARBA" id="ARBA00022840"/>
    </source>
</evidence>
<feature type="transmembrane region" description="Helical" evidence="9">
    <location>
        <begin position="274"/>
        <end position="293"/>
    </location>
</feature>
<feature type="transmembrane region" description="Helical" evidence="9">
    <location>
        <begin position="162"/>
        <end position="183"/>
    </location>
</feature>
<dbReference type="Pfam" id="PF00005">
    <property type="entry name" value="ABC_tran"/>
    <property type="match status" value="1"/>
</dbReference>
<dbReference type="InterPro" id="IPR017871">
    <property type="entry name" value="ABC_transporter-like_CS"/>
</dbReference>
<feature type="transmembrane region" description="Helical" evidence="9">
    <location>
        <begin position="136"/>
        <end position="156"/>
    </location>
</feature>
<proteinExistence type="predicted"/>
<dbReference type="CDD" id="cd03247">
    <property type="entry name" value="ABCC_cytochrome_bd"/>
    <property type="match status" value="1"/>
</dbReference>
<dbReference type="PANTHER" id="PTHR43394:SF1">
    <property type="entry name" value="ATP-BINDING CASSETTE SUB-FAMILY B MEMBER 10, MITOCHONDRIAL"/>
    <property type="match status" value="1"/>
</dbReference>
<evidence type="ECO:0000259" key="10">
    <source>
        <dbReference type="PROSITE" id="PS50893"/>
    </source>
</evidence>
<dbReference type="GO" id="GO:0005524">
    <property type="term" value="F:ATP binding"/>
    <property type="evidence" value="ECO:0007669"/>
    <property type="project" value="UniProtKB-KW"/>
</dbReference>
<dbReference type="SUPFAM" id="SSF90123">
    <property type="entry name" value="ABC transporter transmembrane region"/>
    <property type="match status" value="1"/>
</dbReference>
<evidence type="ECO:0000256" key="9">
    <source>
        <dbReference type="SAM" id="Phobius"/>
    </source>
</evidence>
<evidence type="ECO:0000313" key="13">
    <source>
        <dbReference type="Proteomes" id="UP000658225"/>
    </source>
</evidence>
<dbReference type="EMBL" id="JADBEL010000018">
    <property type="protein sequence ID" value="MBE1555910.1"/>
    <property type="molecule type" value="Genomic_DNA"/>
</dbReference>
<name>A0A927MK88_9BACL</name>
<evidence type="ECO:0000256" key="7">
    <source>
        <dbReference type="ARBA" id="ARBA00022989"/>
    </source>
</evidence>
<dbReference type="GO" id="GO:0015421">
    <property type="term" value="F:ABC-type oligopeptide transporter activity"/>
    <property type="evidence" value="ECO:0007669"/>
    <property type="project" value="TreeGrafter"/>
</dbReference>
<gene>
    <name evidence="12" type="ORF">H4683_003030</name>
</gene>
<dbReference type="PROSITE" id="PS50893">
    <property type="entry name" value="ABC_TRANSPORTER_2"/>
    <property type="match status" value="1"/>
</dbReference>
<dbReference type="GO" id="GO:0016887">
    <property type="term" value="F:ATP hydrolysis activity"/>
    <property type="evidence" value="ECO:0007669"/>
    <property type="project" value="InterPro"/>
</dbReference>
<evidence type="ECO:0000256" key="1">
    <source>
        <dbReference type="ARBA" id="ARBA00004651"/>
    </source>
</evidence>
<dbReference type="InterPro" id="IPR036640">
    <property type="entry name" value="ABC1_TM_sf"/>
</dbReference>
<keyword evidence="4 9" id="KW-0812">Transmembrane</keyword>
<dbReference type="PROSITE" id="PS50929">
    <property type="entry name" value="ABC_TM1F"/>
    <property type="match status" value="1"/>
</dbReference>
<evidence type="ECO:0000256" key="2">
    <source>
        <dbReference type="ARBA" id="ARBA00022448"/>
    </source>
</evidence>
<dbReference type="FunFam" id="3.40.50.300:FF:000221">
    <property type="entry name" value="Multidrug ABC transporter ATP-binding protein"/>
    <property type="match status" value="1"/>
</dbReference>
<evidence type="ECO:0000313" key="12">
    <source>
        <dbReference type="EMBL" id="MBE1555910.1"/>
    </source>
</evidence>
<keyword evidence="2" id="KW-0813">Transport</keyword>
<keyword evidence="3" id="KW-1003">Cell membrane</keyword>
<dbReference type="RefSeq" id="WP_192599594.1">
    <property type="nucleotide sequence ID" value="NZ_JADBEL010000018.1"/>
</dbReference>
<sequence length="574" mass="64848">MNTFQSYVMPYVKKYKKLIVATIFLGTLSVLSAAMLTFTSGYLISRASERPETILLVYVPIVAVRTFGISRAVLRYLERLLGHNAVLKILSEMRVKLYRALEPQALFINSRFTTGDLLGTLADDIEHLQDVYIRTIFPTLIGLFLFVFATLSLAIFDWVFALVMAFCLAVIVVVYPLLSLYILKKRQLESKVLHSRLYETLTDAIFGISDWIISGRKEQFVDTFMKDSHASHEAEKKLSYWHQSRTLQLQVFSGLLVIIVGVWAGFQAAQGEILPIYIAAFTLVTMPIIEGLIPLSHAIERIPAYEESLRRVDRIHKFGGAIEVTDGSTFSEKHANIEISNVSYRYEGQQRYAVENFSLLIPQGQKIAILGKSGSGKSTLIQLLLGALAPTDGQISVNGHQSAEYGETIYDMMSVLNQKPYLFATTVENNIRLGKRDATTEEIEQVVAQVRLDAYIHSLPDKLRTQMEETGQRFSGGERQRIALARILLKDTPCVILDEPTVGLDPETEYALVDTMLETLKDKTVIWITHHLTGIESMDHVIFMDEGEIAMQGTHDELMESNERYRQLYKLDRG</sequence>
<evidence type="ECO:0000256" key="5">
    <source>
        <dbReference type="ARBA" id="ARBA00022741"/>
    </source>
</evidence>
<feature type="domain" description="ABC transporter" evidence="10">
    <location>
        <begin position="337"/>
        <end position="571"/>
    </location>
</feature>
<dbReference type="Proteomes" id="UP000658225">
    <property type="component" value="Unassembled WGS sequence"/>
</dbReference>
<dbReference type="PROSITE" id="PS00211">
    <property type="entry name" value="ABC_TRANSPORTER_1"/>
    <property type="match status" value="1"/>
</dbReference>
<dbReference type="NCBIfam" id="TIGR02868">
    <property type="entry name" value="CydC"/>
    <property type="match status" value="1"/>
</dbReference>
<comment type="caution">
    <text evidence="12">The sequence shown here is derived from an EMBL/GenBank/DDBJ whole genome shotgun (WGS) entry which is preliminary data.</text>
</comment>
<dbReference type="GO" id="GO:0045454">
    <property type="term" value="P:cell redox homeostasis"/>
    <property type="evidence" value="ECO:0007669"/>
    <property type="project" value="InterPro"/>
</dbReference>
<keyword evidence="13" id="KW-1185">Reference proteome</keyword>
<dbReference type="InterPro" id="IPR003593">
    <property type="entry name" value="AAA+_ATPase"/>
</dbReference>
<keyword evidence="6 12" id="KW-0067">ATP-binding</keyword>
<reference evidence="12" key="1">
    <citation type="submission" date="2020-10" db="EMBL/GenBank/DDBJ databases">
        <title>Genomic Encyclopedia of Type Strains, Phase IV (KMG-IV): sequencing the most valuable type-strain genomes for metagenomic binning, comparative biology and taxonomic classification.</title>
        <authorList>
            <person name="Goeker M."/>
        </authorList>
    </citation>
    <scope>NUCLEOTIDE SEQUENCE</scope>
    <source>
        <strain evidence="12">DSM 13886</strain>
    </source>
</reference>
<feature type="domain" description="ABC transmembrane type-1" evidence="11">
    <location>
        <begin position="20"/>
        <end position="304"/>
    </location>
</feature>
<evidence type="ECO:0000256" key="3">
    <source>
        <dbReference type="ARBA" id="ARBA00022475"/>
    </source>
</evidence>
<evidence type="ECO:0000259" key="11">
    <source>
        <dbReference type="PROSITE" id="PS50929"/>
    </source>
</evidence>
<feature type="transmembrane region" description="Helical" evidence="9">
    <location>
        <begin position="55"/>
        <end position="74"/>
    </location>
</feature>
<dbReference type="AlphaFoldDB" id="A0A927MK88"/>
<keyword evidence="7 9" id="KW-1133">Transmembrane helix</keyword>
<dbReference type="GO" id="GO:0005886">
    <property type="term" value="C:plasma membrane"/>
    <property type="evidence" value="ECO:0007669"/>
    <property type="project" value="UniProtKB-SubCell"/>
</dbReference>
<organism evidence="12 13">
    <name type="scientific">Sporosarcina limicola</name>
    <dbReference type="NCBI Taxonomy" id="34101"/>
    <lineage>
        <taxon>Bacteria</taxon>
        <taxon>Bacillati</taxon>
        <taxon>Bacillota</taxon>
        <taxon>Bacilli</taxon>
        <taxon>Bacillales</taxon>
        <taxon>Caryophanaceae</taxon>
        <taxon>Sporosarcina</taxon>
    </lineage>
</organism>
<dbReference type="InterPro" id="IPR039421">
    <property type="entry name" value="Type_1_exporter"/>
</dbReference>
<keyword evidence="5" id="KW-0547">Nucleotide-binding</keyword>
<dbReference type="GO" id="GO:0034775">
    <property type="term" value="P:glutathione transmembrane transport"/>
    <property type="evidence" value="ECO:0007669"/>
    <property type="project" value="InterPro"/>
</dbReference>
<dbReference type="InterPro" id="IPR011527">
    <property type="entry name" value="ABC1_TM_dom"/>
</dbReference>
<dbReference type="PANTHER" id="PTHR43394">
    <property type="entry name" value="ATP-DEPENDENT PERMEASE MDL1, MITOCHONDRIAL"/>
    <property type="match status" value="1"/>
</dbReference>